<dbReference type="PANTHER" id="PTHR42809">
    <property type="entry name" value="FLAVODOXIN 2"/>
    <property type="match status" value="1"/>
</dbReference>
<dbReference type="PANTHER" id="PTHR42809:SF1">
    <property type="entry name" value="FLAVODOXIN 1"/>
    <property type="match status" value="1"/>
</dbReference>
<dbReference type="InterPro" id="IPR001094">
    <property type="entry name" value="Flavdoxin-like"/>
</dbReference>
<dbReference type="InterPro" id="IPR001226">
    <property type="entry name" value="Flavodoxin_CS"/>
</dbReference>
<evidence type="ECO:0000256" key="3">
    <source>
        <dbReference type="ARBA" id="ARBA00022448"/>
    </source>
</evidence>
<evidence type="ECO:0000313" key="11">
    <source>
        <dbReference type="Proteomes" id="UP000297031"/>
    </source>
</evidence>
<dbReference type="Gene3D" id="3.40.50.360">
    <property type="match status" value="1"/>
</dbReference>
<gene>
    <name evidence="10" type="ORF">E7746_05865</name>
</gene>
<keyword evidence="7" id="KW-0535">Nitrogen fixation</keyword>
<comment type="function">
    <text evidence="8">Low-potential electron donor to a number of redox enzymes.</text>
</comment>
<keyword evidence="5 8" id="KW-0288">FMN</keyword>
<keyword evidence="3 8" id="KW-0813">Transport</keyword>
<evidence type="ECO:0000256" key="1">
    <source>
        <dbReference type="ARBA" id="ARBA00001917"/>
    </source>
</evidence>
<reference evidence="10 11" key="1">
    <citation type="submission" date="2019-02" db="EMBL/GenBank/DDBJ databases">
        <title>Isolation and identification of novel species under the genus Muribaculum.</title>
        <authorList>
            <person name="Miyake S."/>
            <person name="Ding Y."/>
            <person name="Low A."/>
            <person name="Soh M."/>
            <person name="Seedorf H."/>
        </authorList>
    </citation>
    <scope>NUCLEOTIDE SEQUENCE [LARGE SCALE GENOMIC DNA]</scope>
    <source>
        <strain evidence="10 11">TLL-A4</strain>
    </source>
</reference>
<comment type="similarity">
    <text evidence="2 8">Belongs to the flavodoxin family.</text>
</comment>
<feature type="domain" description="Flavodoxin-like" evidence="9">
    <location>
        <begin position="4"/>
        <end position="163"/>
    </location>
</feature>
<dbReference type="RefSeq" id="WP_136410173.1">
    <property type="nucleotide sequence ID" value="NZ_CP039393.1"/>
</dbReference>
<dbReference type="InterPro" id="IPR029039">
    <property type="entry name" value="Flavoprotein-like_sf"/>
</dbReference>
<keyword evidence="6 8" id="KW-0249">Electron transport</keyword>
<comment type="cofactor">
    <cofactor evidence="1 8">
        <name>FMN</name>
        <dbReference type="ChEBI" id="CHEBI:58210"/>
    </cofactor>
</comment>
<dbReference type="Proteomes" id="UP000297031">
    <property type="component" value="Chromosome"/>
</dbReference>
<evidence type="ECO:0000259" key="9">
    <source>
        <dbReference type="PROSITE" id="PS50902"/>
    </source>
</evidence>
<dbReference type="KEGG" id="mgod:E7746_05865"/>
<dbReference type="SUPFAM" id="SSF52218">
    <property type="entry name" value="Flavoproteins"/>
    <property type="match status" value="1"/>
</dbReference>
<dbReference type="InterPro" id="IPR008254">
    <property type="entry name" value="Flavodoxin/NO_synth"/>
</dbReference>
<dbReference type="InterPro" id="IPR050619">
    <property type="entry name" value="Flavodoxin"/>
</dbReference>
<evidence type="ECO:0000256" key="7">
    <source>
        <dbReference type="ARBA" id="ARBA00023231"/>
    </source>
</evidence>
<dbReference type="PROSITE" id="PS00201">
    <property type="entry name" value="FLAVODOXIN"/>
    <property type="match status" value="1"/>
</dbReference>
<dbReference type="Pfam" id="PF00258">
    <property type="entry name" value="Flavodoxin_1"/>
    <property type="match status" value="1"/>
</dbReference>
<dbReference type="OrthoDB" id="9790745at2"/>
<dbReference type="EMBL" id="CP039393">
    <property type="protein sequence ID" value="QCD35452.1"/>
    <property type="molecule type" value="Genomic_DNA"/>
</dbReference>
<name>A0A4P7VH51_9BACT</name>
<dbReference type="NCBIfam" id="TIGR01752">
    <property type="entry name" value="flav_long"/>
    <property type="match status" value="1"/>
</dbReference>
<dbReference type="NCBIfam" id="NF006739">
    <property type="entry name" value="PRK09267.1-5"/>
    <property type="match status" value="1"/>
</dbReference>
<organism evidence="10 11">
    <name type="scientific">Muribaculum gordoncarteri</name>
    <dbReference type="NCBI Taxonomy" id="2530390"/>
    <lineage>
        <taxon>Bacteria</taxon>
        <taxon>Pseudomonadati</taxon>
        <taxon>Bacteroidota</taxon>
        <taxon>Bacteroidia</taxon>
        <taxon>Bacteroidales</taxon>
        <taxon>Muribaculaceae</taxon>
        <taxon>Muribaculum</taxon>
    </lineage>
</organism>
<dbReference type="PIRSF" id="PIRSF038996">
    <property type="entry name" value="FldA"/>
    <property type="match status" value="1"/>
</dbReference>
<dbReference type="GO" id="GO:0009055">
    <property type="term" value="F:electron transfer activity"/>
    <property type="evidence" value="ECO:0007669"/>
    <property type="project" value="UniProtKB-UniRule"/>
</dbReference>
<dbReference type="AlphaFoldDB" id="A0A4P7VH51"/>
<sequence>MKKIGIFYGSSTGVTADVAQLIAKDLGVADVDIHDVAKSSPSDVAQYDVLVLGSSTWGAGDLQDDWYDFIDGLEALDLKGKEIAIFGCGDESMSDTFCGAVGEIYKRLQGTGAKFIAPFDASVYTFDESPAFIDGVYVGLLLDEVNHPELSDERIKEWTDKIKSEI</sequence>
<dbReference type="PROSITE" id="PS50902">
    <property type="entry name" value="FLAVODOXIN_LIKE"/>
    <property type="match status" value="1"/>
</dbReference>
<proteinExistence type="inferred from homology"/>
<evidence type="ECO:0000256" key="5">
    <source>
        <dbReference type="ARBA" id="ARBA00022643"/>
    </source>
</evidence>
<protein>
    <recommendedName>
        <fullName evidence="8">Flavodoxin</fullName>
    </recommendedName>
</protein>
<evidence type="ECO:0000256" key="8">
    <source>
        <dbReference type="PIRNR" id="PIRNR038996"/>
    </source>
</evidence>
<keyword evidence="11" id="KW-1185">Reference proteome</keyword>
<evidence type="ECO:0000256" key="4">
    <source>
        <dbReference type="ARBA" id="ARBA00022630"/>
    </source>
</evidence>
<accession>A0A4P7VH51</accession>
<evidence type="ECO:0000256" key="6">
    <source>
        <dbReference type="ARBA" id="ARBA00022982"/>
    </source>
</evidence>
<keyword evidence="4 8" id="KW-0285">Flavoprotein</keyword>
<evidence type="ECO:0000256" key="2">
    <source>
        <dbReference type="ARBA" id="ARBA00005267"/>
    </source>
</evidence>
<dbReference type="InterPro" id="IPR010086">
    <property type="entry name" value="Flavodoxin_lc"/>
</dbReference>
<dbReference type="GO" id="GO:0010181">
    <property type="term" value="F:FMN binding"/>
    <property type="evidence" value="ECO:0007669"/>
    <property type="project" value="UniProtKB-UniRule"/>
</dbReference>
<evidence type="ECO:0000313" key="10">
    <source>
        <dbReference type="EMBL" id="QCD35452.1"/>
    </source>
</evidence>
<dbReference type="PRINTS" id="PR00369">
    <property type="entry name" value="FLAVODOXIN"/>
</dbReference>